<feature type="compositionally biased region" description="Basic and acidic residues" evidence="1">
    <location>
        <begin position="1"/>
        <end position="12"/>
    </location>
</feature>
<dbReference type="EMBL" id="HG996475">
    <property type="protein sequence ID" value="CAG1863172.1"/>
    <property type="molecule type" value="Genomic_DNA"/>
</dbReference>
<proteinExistence type="predicted"/>
<protein>
    <submittedName>
        <fullName evidence="2">(wild Malaysian banana) hypothetical protein</fullName>
    </submittedName>
</protein>
<feature type="compositionally biased region" description="Basic residues" evidence="1">
    <location>
        <begin position="87"/>
        <end position="100"/>
    </location>
</feature>
<organism evidence="2">
    <name type="scientific">Musa acuminata subsp. malaccensis</name>
    <name type="common">Wild banana</name>
    <name type="synonym">Musa malaccensis</name>
    <dbReference type="NCBI Taxonomy" id="214687"/>
    <lineage>
        <taxon>Eukaryota</taxon>
        <taxon>Viridiplantae</taxon>
        <taxon>Streptophyta</taxon>
        <taxon>Embryophyta</taxon>
        <taxon>Tracheophyta</taxon>
        <taxon>Spermatophyta</taxon>
        <taxon>Magnoliopsida</taxon>
        <taxon>Liliopsida</taxon>
        <taxon>Zingiberales</taxon>
        <taxon>Musaceae</taxon>
        <taxon>Musa</taxon>
    </lineage>
</organism>
<evidence type="ECO:0000313" key="2">
    <source>
        <dbReference type="EMBL" id="CAG1863172.1"/>
    </source>
</evidence>
<gene>
    <name evidence="2" type="ORF">GSMUA_24560.1</name>
</gene>
<feature type="region of interest" description="Disordered" evidence="1">
    <location>
        <begin position="1"/>
        <end position="21"/>
    </location>
</feature>
<feature type="compositionally biased region" description="Polar residues" evidence="1">
    <location>
        <begin position="162"/>
        <end position="174"/>
    </location>
</feature>
<name>A0A8D7FRG3_MUSAM</name>
<dbReference type="AlphaFoldDB" id="A0A8D7FRG3"/>
<feature type="region of interest" description="Disordered" evidence="1">
    <location>
        <begin position="160"/>
        <end position="203"/>
    </location>
</feature>
<sequence length="251" mass="27668">MKESKVEVKRPTMIDSSPPPPEHMLLLGVMIEVPEPPWSVAAQARPLPDADMQHLHAAAYRKVRRPHHPRPRAEHRGSPAPPPVRSLAHHHHPPRPRPHLPQHPPRVPAPAVHHHKVHPLQLPHGLLRLPHHHRPRLRRSSRTPHRLHVFRRRLLVRDDTHVSTSGVPSGSSQPDAGGGAGVARPCFHYELSPPTSGHGSDQLGDVGLLQVPIGEGVHGVDVGLGGVLRAPNQLHLFPSFLLGSLKNRVGY</sequence>
<accession>A0A8D7FRG3</accession>
<reference evidence="2" key="1">
    <citation type="submission" date="2021-03" db="EMBL/GenBank/DDBJ databases">
        <authorList>
            <consortium name="Genoscope - CEA"/>
            <person name="William W."/>
        </authorList>
    </citation>
    <scope>NUCLEOTIDE SEQUENCE</scope>
    <source>
        <strain evidence="2">Doubled-haploid Pahang</strain>
    </source>
</reference>
<feature type="region of interest" description="Disordered" evidence="1">
    <location>
        <begin position="63"/>
        <end position="116"/>
    </location>
</feature>
<evidence type="ECO:0000256" key="1">
    <source>
        <dbReference type="SAM" id="MobiDB-lite"/>
    </source>
</evidence>